<dbReference type="EMBL" id="JACHJY010000002">
    <property type="protein sequence ID" value="MBB4980803.1"/>
    <property type="molecule type" value="Genomic_DNA"/>
</dbReference>
<sequence>MAEKTIDVTLASITNTGTRSVSPYGGISAQSVRVKDEEQIFQSGFLYYTEAGKPIHESGVLSIKPGKSLTYNSTQRLTISHFDAEEVGGLNQMLMIYSSLQQHMVTIGGSNETYYFAGRKKIFFIDLEGFFDFPWSYRAQYEDDERTFEANYTVNLISSSG</sequence>
<organism evidence="1 2">
    <name type="scientific">Streptomyces nymphaeiformis</name>
    <dbReference type="NCBI Taxonomy" id="2663842"/>
    <lineage>
        <taxon>Bacteria</taxon>
        <taxon>Bacillati</taxon>
        <taxon>Actinomycetota</taxon>
        <taxon>Actinomycetes</taxon>
        <taxon>Kitasatosporales</taxon>
        <taxon>Streptomycetaceae</taxon>
        <taxon>Streptomyces</taxon>
    </lineage>
</organism>
<gene>
    <name evidence="1" type="ORF">GGE06_001711</name>
</gene>
<comment type="caution">
    <text evidence="1">The sequence shown here is derived from an EMBL/GenBank/DDBJ whole genome shotgun (WGS) entry which is preliminary data.</text>
</comment>
<keyword evidence="2" id="KW-1185">Reference proteome</keyword>
<dbReference type="RefSeq" id="WP_184930423.1">
    <property type="nucleotide sequence ID" value="NZ_JACHJY010000002.1"/>
</dbReference>
<dbReference type="Proteomes" id="UP000582643">
    <property type="component" value="Unassembled WGS sequence"/>
</dbReference>
<evidence type="ECO:0000313" key="1">
    <source>
        <dbReference type="EMBL" id="MBB4980803.1"/>
    </source>
</evidence>
<evidence type="ECO:0000313" key="2">
    <source>
        <dbReference type="Proteomes" id="UP000582643"/>
    </source>
</evidence>
<protein>
    <submittedName>
        <fullName evidence="1">Uncharacterized protein</fullName>
    </submittedName>
</protein>
<proteinExistence type="predicted"/>
<dbReference type="AlphaFoldDB" id="A0A7W7TX11"/>
<accession>A0A7W7TX11</accession>
<reference evidence="1 2" key="1">
    <citation type="submission" date="2020-08" db="EMBL/GenBank/DDBJ databases">
        <title>Genomic Encyclopedia of Type Strains, Phase III (KMG-III): the genomes of soil and plant-associated and newly described type strains.</title>
        <authorList>
            <person name="Whitman W."/>
        </authorList>
    </citation>
    <scope>NUCLEOTIDE SEQUENCE [LARGE SCALE GENOMIC DNA]</scope>
    <source>
        <strain evidence="1 2">SFB5A</strain>
    </source>
</reference>
<name>A0A7W7TX11_9ACTN</name>